<accession>A0A6C2U1G8</accession>
<reference evidence="1 2" key="1">
    <citation type="submission" date="2019-04" db="EMBL/GenBank/DDBJ databases">
        <authorList>
            <person name="Van Vliet M D."/>
        </authorList>
    </citation>
    <scope>NUCLEOTIDE SEQUENCE [LARGE SCALE GENOMIC DNA]</scope>
    <source>
        <strain evidence="1 2">F1</strain>
    </source>
</reference>
<proteinExistence type="predicted"/>
<organism evidence="1 2">
    <name type="scientific">Pontiella desulfatans</name>
    <dbReference type="NCBI Taxonomy" id="2750659"/>
    <lineage>
        <taxon>Bacteria</taxon>
        <taxon>Pseudomonadati</taxon>
        <taxon>Kiritimatiellota</taxon>
        <taxon>Kiritimatiellia</taxon>
        <taxon>Kiritimatiellales</taxon>
        <taxon>Pontiellaceae</taxon>
        <taxon>Pontiella</taxon>
    </lineage>
</organism>
<evidence type="ECO:0000313" key="2">
    <source>
        <dbReference type="Proteomes" id="UP000366872"/>
    </source>
</evidence>
<dbReference type="Proteomes" id="UP000366872">
    <property type="component" value="Unassembled WGS sequence"/>
</dbReference>
<protein>
    <submittedName>
        <fullName evidence="1">Uncharacterized protein</fullName>
    </submittedName>
</protein>
<sequence>MMHDDAQLDFDFSADSLLEFPVVVEEKGWSAFESEQAEAIRMLNERFGIALNRKVRLRLVGWPEEFEGRLMLEDLLHPTGREKTVRLRLGKLTFDNTDIEFCRTMD</sequence>
<keyword evidence="2" id="KW-1185">Reference proteome</keyword>
<name>A0A6C2U1G8_PONDE</name>
<gene>
    <name evidence="1" type="ORF">PDESU_02349</name>
</gene>
<dbReference type="RefSeq" id="WP_136079334.1">
    <property type="nucleotide sequence ID" value="NZ_CAAHFG010000001.1"/>
</dbReference>
<dbReference type="AlphaFoldDB" id="A0A6C2U1G8"/>
<evidence type="ECO:0000313" key="1">
    <source>
        <dbReference type="EMBL" id="VGO13792.1"/>
    </source>
</evidence>
<dbReference type="EMBL" id="CAAHFG010000001">
    <property type="protein sequence ID" value="VGO13792.1"/>
    <property type="molecule type" value="Genomic_DNA"/>
</dbReference>